<dbReference type="Proteomes" id="UP000005959">
    <property type="component" value="Unassembled WGS sequence"/>
</dbReference>
<evidence type="ECO:0000256" key="1">
    <source>
        <dbReference type="SAM" id="Phobius"/>
    </source>
</evidence>
<proteinExistence type="predicted"/>
<keyword evidence="1" id="KW-0472">Membrane</keyword>
<dbReference type="EMBL" id="AGCI01000026">
    <property type="protein sequence ID" value="EHM45026.1"/>
    <property type="molecule type" value="Genomic_DNA"/>
</dbReference>
<protein>
    <submittedName>
        <fullName evidence="2">Uncharacterized protein</fullName>
    </submittedName>
</protein>
<organism evidence="2 3">
    <name type="scientific">Hafnia alvei ATCC 51873</name>
    <dbReference type="NCBI Taxonomy" id="1002364"/>
    <lineage>
        <taxon>Bacteria</taxon>
        <taxon>Pseudomonadati</taxon>
        <taxon>Pseudomonadota</taxon>
        <taxon>Gammaproteobacteria</taxon>
        <taxon>Enterobacterales</taxon>
        <taxon>Hafniaceae</taxon>
        <taxon>Hafnia</taxon>
    </lineage>
</organism>
<sequence length="47" mass="5328">MPAAKKSRPVFYKDSAVVKQELIILGGKIFTFFCFCYSLSLCFAVFL</sequence>
<dbReference type="AlphaFoldDB" id="G9Y459"/>
<keyword evidence="1" id="KW-0812">Transmembrane</keyword>
<gene>
    <name evidence="2" type="ORF">HMPREF0454_01340</name>
</gene>
<evidence type="ECO:0000313" key="3">
    <source>
        <dbReference type="Proteomes" id="UP000005959"/>
    </source>
</evidence>
<name>G9Y459_HAFAL</name>
<accession>G9Y459</accession>
<dbReference type="HOGENOM" id="CLU_3168702_0_0_6"/>
<keyword evidence="1" id="KW-1133">Transmembrane helix</keyword>
<reference evidence="2 3" key="1">
    <citation type="submission" date="2011-08" db="EMBL/GenBank/DDBJ databases">
        <authorList>
            <person name="Weinstock G."/>
            <person name="Sodergren E."/>
            <person name="Clifton S."/>
            <person name="Fulton L."/>
            <person name="Fulton B."/>
            <person name="Courtney L."/>
            <person name="Fronick C."/>
            <person name="Harrison M."/>
            <person name="Strong C."/>
            <person name="Farmer C."/>
            <person name="Delahaunty K."/>
            <person name="Markovic C."/>
            <person name="Hall O."/>
            <person name="Minx P."/>
            <person name="Tomlinson C."/>
            <person name="Mitreva M."/>
            <person name="Hou S."/>
            <person name="Chen J."/>
            <person name="Wollam A."/>
            <person name="Pepin K.H."/>
            <person name="Johnson M."/>
            <person name="Bhonagiri V."/>
            <person name="Zhang X."/>
            <person name="Suruliraj S."/>
            <person name="Warren W."/>
            <person name="Chinwalla A."/>
            <person name="Mardis E.R."/>
            <person name="Wilson R.K."/>
        </authorList>
    </citation>
    <scope>NUCLEOTIDE SEQUENCE [LARGE SCALE GENOMIC DNA]</scope>
    <source>
        <strain evidence="2 3">ATCC 51873</strain>
    </source>
</reference>
<evidence type="ECO:0000313" key="2">
    <source>
        <dbReference type="EMBL" id="EHM45026.1"/>
    </source>
</evidence>
<feature type="transmembrane region" description="Helical" evidence="1">
    <location>
        <begin position="21"/>
        <end position="46"/>
    </location>
</feature>
<comment type="caution">
    <text evidence="2">The sequence shown here is derived from an EMBL/GenBank/DDBJ whole genome shotgun (WGS) entry which is preliminary data.</text>
</comment>